<name>A0A7J5U625_9BACT</name>
<keyword evidence="1" id="KW-1133">Transmembrane helix</keyword>
<evidence type="ECO:0000256" key="1">
    <source>
        <dbReference type="SAM" id="Phobius"/>
    </source>
</evidence>
<evidence type="ECO:0000313" key="3">
    <source>
        <dbReference type="EMBL" id="KAB7733101.1"/>
    </source>
</evidence>
<dbReference type="RefSeq" id="WP_152122941.1">
    <property type="nucleotide sequence ID" value="NZ_WELI01000001.1"/>
</dbReference>
<dbReference type="AlphaFoldDB" id="A0A7J5U625"/>
<proteinExistence type="predicted"/>
<keyword evidence="2" id="KW-0732">Signal</keyword>
<keyword evidence="4" id="KW-1185">Reference proteome</keyword>
<organism evidence="3 4">
    <name type="scientific">Rudanella paleaurantiibacter</name>
    <dbReference type="NCBI Taxonomy" id="2614655"/>
    <lineage>
        <taxon>Bacteria</taxon>
        <taxon>Pseudomonadati</taxon>
        <taxon>Bacteroidota</taxon>
        <taxon>Cytophagia</taxon>
        <taxon>Cytophagales</taxon>
        <taxon>Cytophagaceae</taxon>
        <taxon>Rudanella</taxon>
    </lineage>
</organism>
<evidence type="ECO:0000313" key="4">
    <source>
        <dbReference type="Proteomes" id="UP000488299"/>
    </source>
</evidence>
<feature type="signal peptide" evidence="2">
    <location>
        <begin position="1"/>
        <end position="22"/>
    </location>
</feature>
<feature type="chain" id="PRO_5029595990" evidence="2">
    <location>
        <begin position="23"/>
        <end position="298"/>
    </location>
</feature>
<feature type="transmembrane region" description="Helical" evidence="1">
    <location>
        <begin position="218"/>
        <end position="236"/>
    </location>
</feature>
<dbReference type="Proteomes" id="UP000488299">
    <property type="component" value="Unassembled WGS sequence"/>
</dbReference>
<dbReference type="EMBL" id="WELI01000001">
    <property type="protein sequence ID" value="KAB7733101.1"/>
    <property type="molecule type" value="Genomic_DNA"/>
</dbReference>
<evidence type="ECO:0000256" key="2">
    <source>
        <dbReference type="SAM" id="SignalP"/>
    </source>
</evidence>
<feature type="transmembrane region" description="Helical" evidence="1">
    <location>
        <begin position="110"/>
        <end position="131"/>
    </location>
</feature>
<protein>
    <submittedName>
        <fullName evidence="3">Uncharacterized protein</fullName>
    </submittedName>
</protein>
<comment type="caution">
    <text evidence="3">The sequence shown here is derived from an EMBL/GenBank/DDBJ whole genome shotgun (WGS) entry which is preliminary data.</text>
</comment>
<keyword evidence="1" id="KW-0812">Transmembrane</keyword>
<keyword evidence="1" id="KW-0472">Membrane</keyword>
<accession>A0A7J5U625</accession>
<reference evidence="3 4" key="1">
    <citation type="submission" date="2019-10" db="EMBL/GenBank/DDBJ databases">
        <title>Rudanella paleaurantiibacter sp. nov., isolated from sludge.</title>
        <authorList>
            <person name="Xu S.Q."/>
        </authorList>
    </citation>
    <scope>NUCLEOTIDE SEQUENCE [LARGE SCALE GENOMIC DNA]</scope>
    <source>
        <strain evidence="3 4">HX-22-17</strain>
    </source>
</reference>
<gene>
    <name evidence="3" type="ORF">F5984_03955</name>
</gene>
<feature type="transmembrane region" description="Helical" evidence="1">
    <location>
        <begin position="256"/>
        <end position="274"/>
    </location>
</feature>
<sequence>MKLSTIYLTLCLILGFSFFGFAQTDSLTVGDTISVNGKISFFGPPRQYRYHHATALTSPQLLPLLERNADPEGKRLIRHYKTLYAIKMAIPRVTLGGLTGSFLLRRDNPLLARSLLVSSVVLTYVPLFIPVEKSMERAVRQYNGRLRGQSSSYYQPMVALIPRSERLTLADTIARKGSTRFVYRGIRVDPAQNLRPAFEYLNNRRLVANMRYVRTARTISVVASGFAAGFLASYVLGYSLRRSVSVGHTYPINRPLVYSMAGVIGAGIAFNWHLNRVQAGTVEEYNQQLKERLVSKEE</sequence>